<feature type="region of interest" description="Disordered" evidence="1">
    <location>
        <begin position="448"/>
        <end position="469"/>
    </location>
</feature>
<evidence type="ECO:0000313" key="3">
    <source>
        <dbReference type="Proteomes" id="UP000815325"/>
    </source>
</evidence>
<organism evidence="2 3">
    <name type="scientific">Dunaliella salina</name>
    <name type="common">Green alga</name>
    <name type="synonym">Protococcus salinus</name>
    <dbReference type="NCBI Taxonomy" id="3046"/>
    <lineage>
        <taxon>Eukaryota</taxon>
        <taxon>Viridiplantae</taxon>
        <taxon>Chlorophyta</taxon>
        <taxon>core chlorophytes</taxon>
        <taxon>Chlorophyceae</taxon>
        <taxon>CS clade</taxon>
        <taxon>Chlamydomonadales</taxon>
        <taxon>Dunaliellaceae</taxon>
        <taxon>Dunaliella</taxon>
    </lineage>
</organism>
<reference evidence="2" key="1">
    <citation type="submission" date="2017-08" db="EMBL/GenBank/DDBJ databases">
        <authorList>
            <person name="Polle J.E."/>
            <person name="Barry K."/>
            <person name="Cushman J."/>
            <person name="Schmutz J."/>
            <person name="Tran D."/>
            <person name="Hathwaick L.T."/>
            <person name="Yim W.C."/>
            <person name="Jenkins J."/>
            <person name="Mckie-Krisberg Z.M."/>
            <person name="Prochnik S."/>
            <person name="Lindquist E."/>
            <person name="Dockter R.B."/>
            <person name="Adam C."/>
            <person name="Molina H."/>
            <person name="Bunkerborg J."/>
            <person name="Jin E."/>
            <person name="Buchheim M."/>
            <person name="Magnuson J."/>
        </authorList>
    </citation>
    <scope>NUCLEOTIDE SEQUENCE</scope>
    <source>
        <strain evidence="2">CCAP 19/18</strain>
    </source>
</reference>
<keyword evidence="3" id="KW-1185">Reference proteome</keyword>
<feature type="compositionally biased region" description="Low complexity" evidence="1">
    <location>
        <begin position="205"/>
        <end position="226"/>
    </location>
</feature>
<proteinExistence type="predicted"/>
<gene>
    <name evidence="2" type="ORF">DUNSADRAFT_6980</name>
</gene>
<dbReference type="EMBL" id="MU069692">
    <property type="protein sequence ID" value="KAF5835701.1"/>
    <property type="molecule type" value="Genomic_DNA"/>
</dbReference>
<feature type="region of interest" description="Disordered" evidence="1">
    <location>
        <begin position="335"/>
        <end position="354"/>
    </location>
</feature>
<name>A0ABQ7GM68_DUNSA</name>
<feature type="non-terminal residue" evidence="2">
    <location>
        <position position="490"/>
    </location>
</feature>
<feature type="region of interest" description="Disordered" evidence="1">
    <location>
        <begin position="176"/>
        <end position="263"/>
    </location>
</feature>
<feature type="region of interest" description="Disordered" evidence="1">
    <location>
        <begin position="277"/>
        <end position="297"/>
    </location>
</feature>
<protein>
    <submittedName>
        <fullName evidence="2">Uncharacterized protein</fullName>
    </submittedName>
</protein>
<feature type="compositionally biased region" description="Polar residues" evidence="1">
    <location>
        <begin position="176"/>
        <end position="198"/>
    </location>
</feature>
<evidence type="ECO:0000256" key="1">
    <source>
        <dbReference type="SAM" id="MobiDB-lite"/>
    </source>
</evidence>
<evidence type="ECO:0000313" key="2">
    <source>
        <dbReference type="EMBL" id="KAF5835701.1"/>
    </source>
</evidence>
<dbReference type="Proteomes" id="UP000815325">
    <property type="component" value="Unassembled WGS sequence"/>
</dbReference>
<sequence length="490" mass="50616">MRMRVSNCTKFRTLACYILLSDTSQELLLSIVPPLHPIEASTSPSGSTAPLTIRVGDPSVPLPQLLADLPPVGHELIVEVVGIAADDRTQAVALRGPPWLNPPPTSHTPAHLLISYSPEAHPVEVGELIALGLAGALGDCYQPLDEGLPLVGVLGVLTPDGRVLTAEEVHMLLQQQHSSTAQQGVGHSALNSSQSNGAANGDSWGAGSCAPGGEPSPASAATAGGANIQGGGSNAMDARSEGRGAQEGGSEQPGSSEASPEDDEFEMWMQLDERAAPGAHLPPKKPAPPPDAAGGVGAAPAVPIEVLGPPVAGERMRWLDDVSIGDLVEVVPLSAHTPAHPPKASANEEEGEGVVEERVQGIVDEVMMDDMFQTQGVLVRLQEDNTMGHVARVLASQHHQRQQEWPSLLQGTGVTASVESSPAVAGDEAAQAAVDEDLGAEDMLLSSLSPSKAKSKKQQLPRNGITSVAANRPVGGVQVLYKSSKKGKAA</sequence>
<accession>A0ABQ7GM68</accession>
<comment type="caution">
    <text evidence="2">The sequence shown here is derived from an EMBL/GenBank/DDBJ whole genome shotgun (WGS) entry which is preliminary data.</text>
</comment>